<accession>A0A078AF41</accession>
<evidence type="ECO:0000313" key="3">
    <source>
        <dbReference type="Proteomes" id="UP000039865"/>
    </source>
</evidence>
<feature type="region of interest" description="Disordered" evidence="1">
    <location>
        <begin position="227"/>
        <end position="247"/>
    </location>
</feature>
<dbReference type="OrthoDB" id="10635104at2759"/>
<evidence type="ECO:0000313" key="2">
    <source>
        <dbReference type="EMBL" id="CDW80436.1"/>
    </source>
</evidence>
<feature type="compositionally biased region" description="Polar residues" evidence="1">
    <location>
        <begin position="319"/>
        <end position="337"/>
    </location>
</feature>
<reference evidence="2 3" key="1">
    <citation type="submission" date="2014-06" db="EMBL/GenBank/DDBJ databases">
        <authorList>
            <person name="Swart Estienne"/>
        </authorList>
    </citation>
    <scope>NUCLEOTIDE SEQUENCE [LARGE SCALE GENOMIC DNA]</scope>
    <source>
        <strain evidence="2 3">130c</strain>
    </source>
</reference>
<dbReference type="InParanoid" id="A0A078AF41"/>
<dbReference type="Proteomes" id="UP000039865">
    <property type="component" value="Unassembled WGS sequence"/>
</dbReference>
<gene>
    <name evidence="2" type="primary">Contig8589.g9162</name>
    <name evidence="2" type="ORF">STYLEM_9434</name>
</gene>
<dbReference type="AlphaFoldDB" id="A0A078AF41"/>
<feature type="region of interest" description="Disordered" evidence="1">
    <location>
        <begin position="307"/>
        <end position="337"/>
    </location>
</feature>
<proteinExistence type="predicted"/>
<feature type="compositionally biased region" description="Polar residues" evidence="1">
    <location>
        <begin position="227"/>
        <end position="239"/>
    </location>
</feature>
<keyword evidence="3" id="KW-1185">Reference proteome</keyword>
<evidence type="ECO:0000256" key="1">
    <source>
        <dbReference type="SAM" id="MobiDB-lite"/>
    </source>
</evidence>
<name>A0A078AF41_STYLE</name>
<protein>
    <submittedName>
        <fullName evidence="2">Uncharacterized protein</fullName>
    </submittedName>
</protein>
<organism evidence="2 3">
    <name type="scientific">Stylonychia lemnae</name>
    <name type="common">Ciliate</name>
    <dbReference type="NCBI Taxonomy" id="5949"/>
    <lineage>
        <taxon>Eukaryota</taxon>
        <taxon>Sar</taxon>
        <taxon>Alveolata</taxon>
        <taxon>Ciliophora</taxon>
        <taxon>Intramacronucleata</taxon>
        <taxon>Spirotrichea</taxon>
        <taxon>Stichotrichia</taxon>
        <taxon>Sporadotrichida</taxon>
        <taxon>Oxytrichidae</taxon>
        <taxon>Stylonychinae</taxon>
        <taxon>Stylonychia</taxon>
    </lineage>
</organism>
<sequence length="455" mass="52198">MGNACIRPQTSASDMRTARRIQKYQEYKKQQQQSMISQQTAETQNADMYDQPNIFKQNSRFLNYKPLRKEGIDEMDMRSEQSLATTSMLYTSQKFPKKLKKKKKPMIELSPISNDFRPSECSQRNRDIDISKIDLRKYSFMSQTDQLASNDSFAKSSHNQIIVPLDGEPLSFAPYIEMGNIGANLDSMKIASFGGAGNLKFPVQNGNQLNYQNDKLDTSFKSNFKFESSVRGNNNNSQKSNEEVKSELDIKEDLDLSNKDTDKVLIDQILMKKLIINIETDDDLERMVDDVLFSPEKVIYRDKSFIQQQARPQSKRDSAASSQRFRVNGSRPGTSGMQYYQQKDLDLSQTTIDKESRQYMNMLKQGNRLDLTNNNEQIKMMSQSLRQKLSDLLKEQQDQRVLEKRGLPIVPKLYQLPLISGTDKGKNQPICANDAHIKATNNGYKRNTLGGFFAH</sequence>
<dbReference type="EMBL" id="CCKQ01008967">
    <property type="protein sequence ID" value="CDW80436.1"/>
    <property type="molecule type" value="Genomic_DNA"/>
</dbReference>